<feature type="compositionally biased region" description="Low complexity" evidence="3">
    <location>
        <begin position="1"/>
        <end position="24"/>
    </location>
</feature>
<keyword evidence="2" id="KW-0175">Coiled coil</keyword>
<evidence type="ECO:0000256" key="1">
    <source>
        <dbReference type="ARBA" id="ARBA00023125"/>
    </source>
</evidence>
<dbReference type="OrthoDB" id="155630at2759"/>
<dbReference type="Pfam" id="PF03184">
    <property type="entry name" value="DDE_1"/>
    <property type="match status" value="2"/>
</dbReference>
<dbReference type="EMBL" id="QXFU01000621">
    <property type="protein sequence ID" value="KAE9027069.1"/>
    <property type="molecule type" value="Genomic_DNA"/>
</dbReference>
<dbReference type="Proteomes" id="UP000435112">
    <property type="component" value="Unassembled WGS sequence"/>
</dbReference>
<dbReference type="InterPro" id="IPR006600">
    <property type="entry name" value="HTH_CenpB_DNA-bd_dom"/>
</dbReference>
<dbReference type="PANTHER" id="PTHR19303">
    <property type="entry name" value="TRANSPOSON"/>
    <property type="match status" value="1"/>
</dbReference>
<evidence type="ECO:0000256" key="3">
    <source>
        <dbReference type="SAM" id="MobiDB-lite"/>
    </source>
</evidence>
<dbReference type="Gene3D" id="1.10.10.60">
    <property type="entry name" value="Homeodomain-like"/>
    <property type="match status" value="2"/>
</dbReference>
<dbReference type="SUPFAM" id="SSF46689">
    <property type="entry name" value="Homeodomain-like"/>
    <property type="match status" value="1"/>
</dbReference>
<dbReference type="GO" id="GO:0003677">
    <property type="term" value="F:DNA binding"/>
    <property type="evidence" value="ECO:0007669"/>
    <property type="project" value="UniProtKB-KW"/>
</dbReference>
<protein>
    <recommendedName>
        <fullName evidence="4">HTH CENPB-type domain-containing protein</fullName>
    </recommendedName>
</protein>
<keyword evidence="1" id="KW-0238">DNA-binding</keyword>
<dbReference type="InterPro" id="IPR009057">
    <property type="entry name" value="Homeodomain-like_sf"/>
</dbReference>
<feature type="coiled-coil region" evidence="2">
    <location>
        <begin position="729"/>
        <end position="756"/>
    </location>
</feature>
<dbReference type="PANTHER" id="PTHR19303:SF73">
    <property type="entry name" value="PROTEIN PDC2"/>
    <property type="match status" value="1"/>
</dbReference>
<feature type="region of interest" description="Disordered" evidence="3">
    <location>
        <begin position="365"/>
        <end position="401"/>
    </location>
</feature>
<dbReference type="GO" id="GO:0005634">
    <property type="term" value="C:nucleus"/>
    <property type="evidence" value="ECO:0007669"/>
    <property type="project" value="TreeGrafter"/>
</dbReference>
<gene>
    <name evidence="6" type="ORF">PR001_g10737</name>
    <name evidence="5" type="ORF">PR002_g10772</name>
</gene>
<evidence type="ECO:0000259" key="4">
    <source>
        <dbReference type="PROSITE" id="PS51253"/>
    </source>
</evidence>
<dbReference type="Pfam" id="PF03221">
    <property type="entry name" value="HTH_Tnp_Tc5"/>
    <property type="match status" value="1"/>
</dbReference>
<feature type="compositionally biased region" description="Low complexity" evidence="3">
    <location>
        <begin position="372"/>
        <end position="384"/>
    </location>
</feature>
<dbReference type="PROSITE" id="PS51253">
    <property type="entry name" value="HTH_CENPB"/>
    <property type="match status" value="1"/>
</dbReference>
<dbReference type="AlphaFoldDB" id="A0A6A3M577"/>
<organism evidence="5 8">
    <name type="scientific">Phytophthora rubi</name>
    <dbReference type="NCBI Taxonomy" id="129364"/>
    <lineage>
        <taxon>Eukaryota</taxon>
        <taxon>Sar</taxon>
        <taxon>Stramenopiles</taxon>
        <taxon>Oomycota</taxon>
        <taxon>Peronosporomycetes</taxon>
        <taxon>Peronosporales</taxon>
        <taxon>Peronosporaceae</taxon>
        <taxon>Phytophthora</taxon>
    </lineage>
</organism>
<feature type="region of interest" description="Disordered" evidence="3">
    <location>
        <begin position="1"/>
        <end position="37"/>
    </location>
</feature>
<name>A0A6A3M577_9STRA</name>
<dbReference type="InterPro" id="IPR004875">
    <property type="entry name" value="DDE_SF_endonuclease_dom"/>
</dbReference>
<sequence>MLKRPASAALASSASSAAPASPSAAKKKRRSQPMGNLTNLQKRQLCIKFSQVKMTQQELCQWAKREFQLAHLPHQSTISKILARAEELTQMAPRDLSARRKGLVTHPELDTALCNWVLCARHNGLKISGDIIKSQARALAAQLGIASTMSFSNGWLGGFKKRYNIRLGNAAAALDGVAMPSSISSLEQLQETARLYDPRDVYCMQETGLYYQLSPEKPAGRGRAARRENCGERLTLVFAVNADASDKTEPMFIGPGKLPQPSEELDADSRHFYYQNNKRAWMTPVMFQDYVSALDTRMRDEGRIVLLLVSPAPAHVTLGLELSNVRLEILPPSLDPLSMSMQVSVSAEESANLAAASQSIAAAGVGDTSMPDADQSLSDSAAAQPEGTTKLQPEAEVPTSSIPDNISSSAAMANMAASMAAATTLQPLDAGLISAFKRRYRRYHMLYALDRYEAGRQDVFHVDQLQAMRWARHCWKQELPEEIVRKCWNGLEIFSPKLAPETLAAFDSIEEEIDKEICDAVSALDILRPLPIDEFVSPRDENAGIHCAGLEETDFMFTVPDNSAVDTKYNVKKGPPNDADAAKQQSFASIELTPRLQELHARIEASASSAAAVAAASALSLSTSVNSVTVDGLPSSVGTAEEVLGLSAAGSTAAKLADGPATNEQLVECFKVLLPELDRLRFDDHTKKSIRSTFRKLKEAAEQQALDRKRGALKKQQPSPQFQQAMAQQQSLQELQQLQQQQIQQMQQQLMMQSEQQAMAMAAQASHIGENTVL</sequence>
<evidence type="ECO:0000256" key="2">
    <source>
        <dbReference type="SAM" id="Coils"/>
    </source>
</evidence>
<proteinExistence type="predicted"/>
<evidence type="ECO:0000313" key="6">
    <source>
        <dbReference type="EMBL" id="KAE9032172.1"/>
    </source>
</evidence>
<feature type="domain" description="HTH CENPB-type" evidence="4">
    <location>
        <begin position="97"/>
        <end position="169"/>
    </location>
</feature>
<evidence type="ECO:0000313" key="5">
    <source>
        <dbReference type="EMBL" id="KAE9027069.1"/>
    </source>
</evidence>
<evidence type="ECO:0000313" key="8">
    <source>
        <dbReference type="Proteomes" id="UP000435112"/>
    </source>
</evidence>
<dbReference type="SMART" id="SM00674">
    <property type="entry name" value="CENPB"/>
    <property type="match status" value="1"/>
</dbReference>
<accession>A0A6A3M577</accession>
<evidence type="ECO:0000313" key="7">
    <source>
        <dbReference type="Proteomes" id="UP000429607"/>
    </source>
</evidence>
<dbReference type="EMBL" id="QXFV01000639">
    <property type="protein sequence ID" value="KAE9032172.1"/>
    <property type="molecule type" value="Genomic_DNA"/>
</dbReference>
<dbReference type="InterPro" id="IPR050863">
    <property type="entry name" value="CenT-Element_Derived"/>
</dbReference>
<comment type="caution">
    <text evidence="5">The sequence shown here is derived from an EMBL/GenBank/DDBJ whole genome shotgun (WGS) entry which is preliminary data.</text>
</comment>
<dbReference type="Proteomes" id="UP000429607">
    <property type="component" value="Unassembled WGS sequence"/>
</dbReference>
<reference evidence="7 8" key="1">
    <citation type="submission" date="2018-09" db="EMBL/GenBank/DDBJ databases">
        <title>Genomic investigation of the strawberry pathogen Phytophthora fragariae indicates pathogenicity is determined by transcriptional variation in three key races.</title>
        <authorList>
            <person name="Adams T.M."/>
            <person name="Armitage A.D."/>
            <person name="Sobczyk M.K."/>
            <person name="Bates H.J."/>
            <person name="Dunwell J.M."/>
            <person name="Nellist C.F."/>
            <person name="Harrison R.J."/>
        </authorList>
    </citation>
    <scope>NUCLEOTIDE SEQUENCE [LARGE SCALE GENOMIC DNA]</scope>
    <source>
        <strain evidence="6 7">SCRP249</strain>
        <strain evidence="5 8">SCRP324</strain>
    </source>
</reference>